<dbReference type="RefSeq" id="WP_099017494.1">
    <property type="nucleotide sequence ID" value="NZ_NIHB01000001.1"/>
</dbReference>
<reference evidence="1 2" key="1">
    <citation type="submission" date="2019-03" db="EMBL/GenBank/DDBJ databases">
        <title>Genomic Encyclopedia of Type Strains, Phase IV (KMG-IV): sequencing the most valuable type-strain genomes for metagenomic binning, comparative biology and taxonomic classification.</title>
        <authorList>
            <person name="Goeker M."/>
        </authorList>
    </citation>
    <scope>NUCLEOTIDE SEQUENCE [LARGE SCALE GENOMIC DNA]</scope>
    <source>
        <strain evidence="1 2">DSM 25488</strain>
    </source>
</reference>
<sequence length="106" mass="11882">MIDNQKIVHKSGRDSLFLNSTRSNAYNGATFKREQIETPYTKGFSTKKTPIEKALEKPTSLRLAINAKCFDCIGCGFDPKPTDAIRNCEINGCPLWPVRPYQTVKG</sequence>
<gene>
    <name evidence="1" type="ORF">C8D91_0766</name>
</gene>
<dbReference type="Proteomes" id="UP000295724">
    <property type="component" value="Unassembled WGS sequence"/>
</dbReference>
<dbReference type="EMBL" id="SNZB01000001">
    <property type="protein sequence ID" value="TDR23898.1"/>
    <property type="molecule type" value="Genomic_DNA"/>
</dbReference>
<keyword evidence="2" id="KW-1185">Reference proteome</keyword>
<proteinExistence type="predicted"/>
<dbReference type="OrthoDB" id="7067268at2"/>
<evidence type="ECO:0000313" key="1">
    <source>
        <dbReference type="EMBL" id="TDR23898.1"/>
    </source>
</evidence>
<name>A0A4R6Y433_9GAMM</name>
<protein>
    <submittedName>
        <fullName evidence="1">Uncharacterized protein</fullName>
    </submittedName>
</protein>
<accession>A0A4R6Y433</accession>
<comment type="caution">
    <text evidence="1">The sequence shown here is derived from an EMBL/GenBank/DDBJ whole genome shotgun (WGS) entry which is preliminary data.</text>
</comment>
<evidence type="ECO:0000313" key="2">
    <source>
        <dbReference type="Proteomes" id="UP000295724"/>
    </source>
</evidence>
<organism evidence="1 2">
    <name type="scientific">Marinicella litoralis</name>
    <dbReference type="NCBI Taxonomy" id="644220"/>
    <lineage>
        <taxon>Bacteria</taxon>
        <taxon>Pseudomonadati</taxon>
        <taxon>Pseudomonadota</taxon>
        <taxon>Gammaproteobacteria</taxon>
        <taxon>Lysobacterales</taxon>
        <taxon>Marinicellaceae</taxon>
        <taxon>Marinicella</taxon>
    </lineage>
</organism>
<dbReference type="AlphaFoldDB" id="A0A4R6Y433"/>